<gene>
    <name evidence="1" type="ORF">LOK49_LG09G01045</name>
</gene>
<evidence type="ECO:0000313" key="1">
    <source>
        <dbReference type="EMBL" id="KAI8000193.1"/>
    </source>
</evidence>
<evidence type="ECO:0000313" key="2">
    <source>
        <dbReference type="Proteomes" id="UP001060215"/>
    </source>
</evidence>
<dbReference type="EMBL" id="CM045765">
    <property type="protein sequence ID" value="KAI8000193.1"/>
    <property type="molecule type" value="Genomic_DNA"/>
</dbReference>
<dbReference type="Proteomes" id="UP001060215">
    <property type="component" value="Chromosome 8"/>
</dbReference>
<reference evidence="1 2" key="1">
    <citation type="journal article" date="2022" name="Plant J.">
        <title>Chromosome-level genome of Camellia lanceoleosa provides a valuable resource for understanding genome evolution and self-incompatibility.</title>
        <authorList>
            <person name="Gong W."/>
            <person name="Xiao S."/>
            <person name="Wang L."/>
            <person name="Liao Z."/>
            <person name="Chang Y."/>
            <person name="Mo W."/>
            <person name="Hu G."/>
            <person name="Li W."/>
            <person name="Zhao G."/>
            <person name="Zhu H."/>
            <person name="Hu X."/>
            <person name="Ji K."/>
            <person name="Xiang X."/>
            <person name="Song Q."/>
            <person name="Yuan D."/>
            <person name="Jin S."/>
            <person name="Zhang L."/>
        </authorList>
    </citation>
    <scope>NUCLEOTIDE SEQUENCE [LARGE SCALE GENOMIC DNA]</scope>
    <source>
        <strain evidence="1">SQ_2022a</strain>
    </source>
</reference>
<keyword evidence="2" id="KW-1185">Reference proteome</keyword>
<protein>
    <submittedName>
        <fullName evidence="1">GDSL esterase/lipase</fullName>
    </submittedName>
</protein>
<comment type="caution">
    <text evidence="1">The sequence shown here is derived from an EMBL/GenBank/DDBJ whole genome shotgun (WGS) entry which is preliminary data.</text>
</comment>
<sequence>MGQLLGFDKFIQPFATARGWDILMGVNYGSGGAGIRDETGQQLQPIYPDQDATRLIQQYSQQPKGWYYNFYIIHFPFLLQILKIFFSLIKM</sequence>
<organism evidence="1 2">
    <name type="scientific">Camellia lanceoleosa</name>
    <dbReference type="NCBI Taxonomy" id="1840588"/>
    <lineage>
        <taxon>Eukaryota</taxon>
        <taxon>Viridiplantae</taxon>
        <taxon>Streptophyta</taxon>
        <taxon>Embryophyta</taxon>
        <taxon>Tracheophyta</taxon>
        <taxon>Spermatophyta</taxon>
        <taxon>Magnoliopsida</taxon>
        <taxon>eudicotyledons</taxon>
        <taxon>Gunneridae</taxon>
        <taxon>Pentapetalae</taxon>
        <taxon>asterids</taxon>
        <taxon>Ericales</taxon>
        <taxon>Theaceae</taxon>
        <taxon>Camellia</taxon>
    </lineage>
</organism>
<accession>A0ACC0GI31</accession>
<name>A0ACC0GI31_9ERIC</name>
<proteinExistence type="predicted"/>
<feature type="non-terminal residue" evidence="1">
    <location>
        <position position="91"/>
    </location>
</feature>